<evidence type="ECO:0000313" key="2">
    <source>
        <dbReference type="Proteomes" id="UP000800981"/>
    </source>
</evidence>
<evidence type="ECO:0000313" key="1">
    <source>
        <dbReference type="EMBL" id="NHC13613.1"/>
    </source>
</evidence>
<keyword evidence="2" id="KW-1185">Reference proteome</keyword>
<dbReference type="EMBL" id="JAANNP010000002">
    <property type="protein sequence ID" value="NHC13613.1"/>
    <property type="molecule type" value="Genomic_DNA"/>
</dbReference>
<name>A0ABX0GSX8_9ACTN</name>
<reference evidence="1 2" key="1">
    <citation type="submission" date="2020-03" db="EMBL/GenBank/DDBJ databases">
        <title>Two novel Motilibacter sp.</title>
        <authorList>
            <person name="Liu S."/>
        </authorList>
    </citation>
    <scope>NUCLEOTIDE SEQUENCE [LARGE SCALE GENOMIC DNA]</scope>
    <source>
        <strain evidence="1 2">E257</strain>
    </source>
</reference>
<gene>
    <name evidence="1" type="ORF">G9H71_07435</name>
</gene>
<sequence length="64" mass="7456">MRMTEFRERMVEAFGAAQASWIARDHVFAGLGQRTVDEALERGTDAKDVWRVVHTEMRLPPRLR</sequence>
<dbReference type="InterPro" id="IPR021408">
    <property type="entry name" value="DUF3046"/>
</dbReference>
<dbReference type="Pfam" id="PF11248">
    <property type="entry name" value="DUF3046"/>
    <property type="match status" value="1"/>
</dbReference>
<dbReference type="Proteomes" id="UP000800981">
    <property type="component" value="Unassembled WGS sequence"/>
</dbReference>
<comment type="caution">
    <text evidence="1">The sequence shown here is derived from an EMBL/GenBank/DDBJ whole genome shotgun (WGS) entry which is preliminary data.</text>
</comment>
<accession>A0ABX0GSX8</accession>
<proteinExistence type="predicted"/>
<organism evidence="1 2">
    <name type="scientific">Motilibacter deserti</name>
    <dbReference type="NCBI Taxonomy" id="2714956"/>
    <lineage>
        <taxon>Bacteria</taxon>
        <taxon>Bacillati</taxon>
        <taxon>Actinomycetota</taxon>
        <taxon>Actinomycetes</taxon>
        <taxon>Motilibacterales</taxon>
        <taxon>Motilibacteraceae</taxon>
        <taxon>Motilibacter</taxon>
    </lineage>
</organism>
<protein>
    <submittedName>
        <fullName evidence="1">DUF3046 domain-containing protein</fullName>
    </submittedName>
</protein>